<dbReference type="HOGENOM" id="CLU_006842_0_4_1"/>
<dbReference type="InterPro" id="IPR043504">
    <property type="entry name" value="Peptidase_S1_PA_chymotrypsin"/>
</dbReference>
<dbReference type="Ensembl" id="ENSTGUT00000003105.2">
    <property type="protein sequence ID" value="ENSTGUP00000003076.2"/>
    <property type="gene ID" value="ENSTGUG00000002976.2"/>
</dbReference>
<dbReference type="InParanoid" id="H0YXQ0"/>
<dbReference type="STRING" id="59729.ENSTGUP00000003076"/>
<dbReference type="AlphaFoldDB" id="H0YXQ0"/>
<evidence type="ECO:0000256" key="5">
    <source>
        <dbReference type="ARBA" id="ARBA00022801"/>
    </source>
</evidence>
<evidence type="ECO:0000256" key="1">
    <source>
        <dbReference type="ARBA" id="ARBA00001656"/>
    </source>
</evidence>
<dbReference type="PANTHER" id="PTHR24252:SF8">
    <property type="entry name" value="ACROSIN"/>
    <property type="match status" value="1"/>
</dbReference>
<feature type="chain" id="PRO_5025385035" description="Acrosin" evidence="10">
    <location>
        <begin position="24"/>
        <end position="577"/>
    </location>
</feature>
<dbReference type="EC" id="3.4.21.10" evidence="2"/>
<feature type="signal peptide" evidence="10">
    <location>
        <begin position="1"/>
        <end position="23"/>
    </location>
</feature>
<dbReference type="PROSITE" id="PS00134">
    <property type="entry name" value="TRYPSIN_HIS"/>
    <property type="match status" value="1"/>
</dbReference>
<evidence type="ECO:0000256" key="2">
    <source>
        <dbReference type="ARBA" id="ARBA00012050"/>
    </source>
</evidence>
<dbReference type="GO" id="GO:0006508">
    <property type="term" value="P:proteolysis"/>
    <property type="evidence" value="ECO:0007669"/>
    <property type="project" value="UniProtKB-KW"/>
</dbReference>
<dbReference type="PROSITE" id="PS00135">
    <property type="entry name" value="TRYPSIN_SER"/>
    <property type="match status" value="1"/>
</dbReference>
<feature type="region of interest" description="Disordered" evidence="9">
    <location>
        <begin position="303"/>
        <end position="543"/>
    </location>
</feature>
<dbReference type="InterPro" id="IPR033116">
    <property type="entry name" value="TRYPSIN_SER"/>
</dbReference>
<dbReference type="PANTHER" id="PTHR24252">
    <property type="entry name" value="ACROSIN-RELATED"/>
    <property type="match status" value="1"/>
</dbReference>
<feature type="compositionally biased region" description="Low complexity" evidence="9">
    <location>
        <begin position="303"/>
        <end position="319"/>
    </location>
</feature>
<feature type="domain" description="Peptidase S1" evidence="11">
    <location>
        <begin position="50"/>
        <end position="290"/>
    </location>
</feature>
<dbReference type="OMA" id="GESRINH"/>
<evidence type="ECO:0000256" key="6">
    <source>
        <dbReference type="ARBA" id="ARBA00022825"/>
    </source>
</evidence>
<evidence type="ECO:0000256" key="7">
    <source>
        <dbReference type="ARBA" id="ARBA00023157"/>
    </source>
</evidence>
<dbReference type="CDD" id="cd00190">
    <property type="entry name" value="Tryp_SPc"/>
    <property type="match status" value="1"/>
</dbReference>
<dbReference type="InterPro" id="IPR001254">
    <property type="entry name" value="Trypsin_dom"/>
</dbReference>
<dbReference type="FunFam" id="2.40.10.10:FF:000003">
    <property type="entry name" value="Transmembrane serine protease 3"/>
    <property type="match status" value="1"/>
</dbReference>
<sequence>MLLTVMNLLYLFILLAVYRHAHGTWDNCRGTCGLRPMASDYNSIAADYRIVTGTGALPGAWPWIVSIQDPRKTGTGHTCGGSLISPQWVLTAAHCFLQARNVTMWRVLIGATKLTHLGPETQVRHIKRLLAHQEYMADSQQNDIALLELDEPVECSDYVQLACVPNASLTVSELKTCYIAGWGSASAKAQGPSDVLQEAKVRLLDIRLVNSSRRYAGAIHTHNLCAGYPRGGMDTCQGDSGGPLVCKDNRASYFWLVGVTSWGKGCARTKRPGVYTSTQYFYNWILIQMGVCPPGTATPAAEPTCISTPLEQPEPTPTESGCPSTTPCPESAETATPAPEPTFSSAPLEQPEPTPTESGCSTLTPCPESAETATPAPEPTFSSTPFEQPQPTPTESGCSTLTPCPESAETATPAPEPTFSSAPLEQPEPTPTESGCSTLTPCPESAETATPGPEPTFSSAPLEQPEPTPTESGCSTLTPCPESAETATSMPEPTFSSTPFEQSEPTPTESGCCTPTPDHSTATATPEPALTSNPSEEPMSMQPLLPAPHPYQIVVKFLTRVHQILLGLMRKKTWAAG</sequence>
<evidence type="ECO:0000313" key="12">
    <source>
        <dbReference type="Ensembl" id="ENSTGUP00000003076.2"/>
    </source>
</evidence>
<dbReference type="PRINTS" id="PR00722">
    <property type="entry name" value="CHYMOTRYPSIN"/>
</dbReference>
<keyword evidence="7" id="KW-1015">Disulfide bond</keyword>
<evidence type="ECO:0000256" key="10">
    <source>
        <dbReference type="SAM" id="SignalP"/>
    </source>
</evidence>
<organism evidence="12 13">
    <name type="scientific">Taeniopygia guttata</name>
    <name type="common">Zebra finch</name>
    <name type="synonym">Poephila guttata</name>
    <dbReference type="NCBI Taxonomy" id="59729"/>
    <lineage>
        <taxon>Eukaryota</taxon>
        <taxon>Metazoa</taxon>
        <taxon>Chordata</taxon>
        <taxon>Craniata</taxon>
        <taxon>Vertebrata</taxon>
        <taxon>Euteleostomi</taxon>
        <taxon>Archelosauria</taxon>
        <taxon>Archosauria</taxon>
        <taxon>Dinosauria</taxon>
        <taxon>Saurischia</taxon>
        <taxon>Theropoda</taxon>
        <taxon>Coelurosauria</taxon>
        <taxon>Aves</taxon>
        <taxon>Neognathae</taxon>
        <taxon>Neoaves</taxon>
        <taxon>Telluraves</taxon>
        <taxon>Australaves</taxon>
        <taxon>Passeriformes</taxon>
        <taxon>Passeroidea</taxon>
        <taxon>Estrildidae</taxon>
        <taxon>Estrildinae</taxon>
        <taxon>Taeniopygia</taxon>
    </lineage>
</organism>
<protein>
    <recommendedName>
        <fullName evidence="3">Acrosin</fullName>
        <ecNumber evidence="2">3.4.21.10</ecNumber>
    </recommendedName>
</protein>
<dbReference type="GO" id="GO:0004252">
    <property type="term" value="F:serine-type endopeptidase activity"/>
    <property type="evidence" value="ECO:0007669"/>
    <property type="project" value="InterPro"/>
</dbReference>
<feature type="compositionally biased region" description="Polar residues" evidence="9">
    <location>
        <begin position="469"/>
        <end position="478"/>
    </location>
</feature>
<dbReference type="InterPro" id="IPR009003">
    <property type="entry name" value="Peptidase_S1_PA"/>
</dbReference>
<feature type="compositionally biased region" description="Polar residues" evidence="9">
    <location>
        <begin position="485"/>
        <end position="535"/>
    </location>
</feature>
<keyword evidence="10" id="KW-0732">Signal</keyword>
<keyword evidence="13" id="KW-1185">Reference proteome</keyword>
<reference evidence="12" key="3">
    <citation type="submission" date="2025-09" db="UniProtKB">
        <authorList>
            <consortium name="Ensembl"/>
        </authorList>
    </citation>
    <scope>IDENTIFICATION</scope>
</reference>
<dbReference type="OrthoDB" id="6339452at2759"/>
<feature type="compositionally biased region" description="Low complexity" evidence="9">
    <location>
        <begin position="382"/>
        <end position="396"/>
    </location>
</feature>
<dbReference type="GeneTree" id="ENSGT00940000162777"/>
<gene>
    <name evidence="12" type="primary">LOC100226600</name>
</gene>
<evidence type="ECO:0000313" key="13">
    <source>
        <dbReference type="Proteomes" id="UP000007754"/>
    </source>
</evidence>
<dbReference type="SMART" id="SM00020">
    <property type="entry name" value="Tryp_SPc"/>
    <property type="match status" value="1"/>
</dbReference>
<name>H0YXQ0_TAEGU</name>
<feature type="compositionally biased region" description="Polar residues" evidence="9">
    <location>
        <begin position="355"/>
        <end position="364"/>
    </location>
</feature>
<dbReference type="SUPFAM" id="SSF50494">
    <property type="entry name" value="Trypsin-like serine proteases"/>
    <property type="match status" value="1"/>
</dbReference>
<dbReference type="InterPro" id="IPR001314">
    <property type="entry name" value="Peptidase_S1A"/>
</dbReference>
<dbReference type="Proteomes" id="UP000007754">
    <property type="component" value="Chromosome 27"/>
</dbReference>
<dbReference type="Pfam" id="PF00089">
    <property type="entry name" value="Trypsin"/>
    <property type="match status" value="1"/>
</dbReference>
<proteinExistence type="predicted"/>
<accession>H0YXQ0</accession>
<dbReference type="KEGG" id="tgu:100226600"/>
<feature type="compositionally biased region" description="Polar residues" evidence="9">
    <location>
        <begin position="431"/>
        <end position="440"/>
    </location>
</feature>
<dbReference type="InterPro" id="IPR018114">
    <property type="entry name" value="TRYPSIN_HIS"/>
</dbReference>
<comment type="catalytic activity">
    <reaction evidence="1">
        <text>Preferential cleavage: Arg-|-Xaa, Lys-|-Xaa.</text>
        <dbReference type="EC" id="3.4.21.10"/>
    </reaction>
</comment>
<evidence type="ECO:0000256" key="8">
    <source>
        <dbReference type="RuleBase" id="RU363034"/>
    </source>
</evidence>
<dbReference type="PROSITE" id="PS50240">
    <property type="entry name" value="TRYPSIN_DOM"/>
    <property type="match status" value="1"/>
</dbReference>
<keyword evidence="5 8" id="KW-0378">Hydrolase</keyword>
<reference evidence="12" key="2">
    <citation type="submission" date="2025-08" db="UniProtKB">
        <authorList>
            <consortium name="Ensembl"/>
        </authorList>
    </citation>
    <scope>IDENTIFICATION</scope>
</reference>
<evidence type="ECO:0000259" key="11">
    <source>
        <dbReference type="PROSITE" id="PS50240"/>
    </source>
</evidence>
<keyword evidence="6 8" id="KW-0720">Serine protease</keyword>
<reference evidence="12 13" key="1">
    <citation type="journal article" date="2010" name="Nature">
        <title>The genome of a songbird.</title>
        <authorList>
            <person name="Warren W.C."/>
            <person name="Clayton D.F."/>
            <person name="Ellegren H."/>
            <person name="Arnold A.P."/>
            <person name="Hillier L.W."/>
            <person name="Kunstner A."/>
            <person name="Searle S."/>
            <person name="White S."/>
            <person name="Vilella A.J."/>
            <person name="Fairley S."/>
            <person name="Heger A."/>
            <person name="Kong L."/>
            <person name="Ponting C.P."/>
            <person name="Jarvis E.D."/>
            <person name="Mello C.V."/>
            <person name="Minx P."/>
            <person name="Lovell P."/>
            <person name="Velho T.A."/>
            <person name="Ferris M."/>
            <person name="Balakrishnan C.N."/>
            <person name="Sinha S."/>
            <person name="Blatti C."/>
            <person name="London S.E."/>
            <person name="Li Y."/>
            <person name="Lin Y.C."/>
            <person name="George J."/>
            <person name="Sweedler J."/>
            <person name="Southey B."/>
            <person name="Gunaratne P."/>
            <person name="Watson M."/>
            <person name="Nam K."/>
            <person name="Backstrom N."/>
            <person name="Smeds L."/>
            <person name="Nabholz B."/>
            <person name="Itoh Y."/>
            <person name="Whitney O."/>
            <person name="Pfenning A.R."/>
            <person name="Howard J."/>
            <person name="Volker M."/>
            <person name="Skinner B.M."/>
            <person name="Griffin D.K."/>
            <person name="Ye L."/>
            <person name="McLaren W.M."/>
            <person name="Flicek P."/>
            <person name="Quesada V."/>
            <person name="Velasco G."/>
            <person name="Lopez-Otin C."/>
            <person name="Puente X.S."/>
            <person name="Olender T."/>
            <person name="Lancet D."/>
            <person name="Smit A.F."/>
            <person name="Hubley R."/>
            <person name="Konkel M.K."/>
            <person name="Walker J.A."/>
            <person name="Batzer M.A."/>
            <person name="Gu W."/>
            <person name="Pollock D.D."/>
            <person name="Chen L."/>
            <person name="Cheng Z."/>
            <person name="Eichler E.E."/>
            <person name="Stapley J."/>
            <person name="Slate J."/>
            <person name="Ekblom R."/>
            <person name="Birkhead T."/>
            <person name="Burke T."/>
            <person name="Burt D."/>
            <person name="Scharff C."/>
            <person name="Adam I."/>
            <person name="Richard H."/>
            <person name="Sultan M."/>
            <person name="Soldatov A."/>
            <person name="Lehrach H."/>
            <person name="Edwards S.V."/>
            <person name="Yang S.P."/>
            <person name="Li X."/>
            <person name="Graves T."/>
            <person name="Fulton L."/>
            <person name="Nelson J."/>
            <person name="Chinwalla A."/>
            <person name="Hou S."/>
            <person name="Mardis E.R."/>
            <person name="Wilson R.K."/>
        </authorList>
    </citation>
    <scope>NUCLEOTIDE SEQUENCE [LARGE SCALE GENOMIC DNA]</scope>
</reference>
<dbReference type="GO" id="GO:0007340">
    <property type="term" value="P:acrosome reaction"/>
    <property type="evidence" value="ECO:0007669"/>
    <property type="project" value="TreeGrafter"/>
</dbReference>
<dbReference type="FunCoup" id="H0YXQ0">
    <property type="interactions" value="3"/>
</dbReference>
<evidence type="ECO:0000256" key="4">
    <source>
        <dbReference type="ARBA" id="ARBA00022670"/>
    </source>
</evidence>
<evidence type="ECO:0000256" key="3">
    <source>
        <dbReference type="ARBA" id="ARBA00017161"/>
    </source>
</evidence>
<dbReference type="Gene3D" id="2.40.10.10">
    <property type="entry name" value="Trypsin-like serine proteases"/>
    <property type="match status" value="2"/>
</dbReference>
<evidence type="ECO:0000256" key="9">
    <source>
        <dbReference type="SAM" id="MobiDB-lite"/>
    </source>
</evidence>
<keyword evidence="4 8" id="KW-0645">Protease</keyword>